<organism evidence="2 3">
    <name type="scientific">Rhodofomes roseus</name>
    <dbReference type="NCBI Taxonomy" id="34475"/>
    <lineage>
        <taxon>Eukaryota</taxon>
        <taxon>Fungi</taxon>
        <taxon>Dikarya</taxon>
        <taxon>Basidiomycota</taxon>
        <taxon>Agaricomycotina</taxon>
        <taxon>Agaricomycetes</taxon>
        <taxon>Polyporales</taxon>
        <taxon>Rhodofomes</taxon>
    </lineage>
</organism>
<evidence type="ECO:0000313" key="3">
    <source>
        <dbReference type="Proteomes" id="UP000814176"/>
    </source>
</evidence>
<proteinExistence type="predicted"/>
<evidence type="ECO:0000256" key="1">
    <source>
        <dbReference type="SAM" id="MobiDB-lite"/>
    </source>
</evidence>
<comment type="caution">
    <text evidence="2">The sequence shown here is derived from an EMBL/GenBank/DDBJ whole genome shotgun (WGS) entry which is preliminary data.</text>
</comment>
<feature type="region of interest" description="Disordered" evidence="1">
    <location>
        <begin position="291"/>
        <end position="357"/>
    </location>
</feature>
<dbReference type="GeneID" id="72001971"/>
<sequence>MNEQAVVTTPNADWMPEFPVASPGRICTRVDGSWGPQEYSRWPQMYHKNVIHHACIPVRGGKVPGVYVGLLGPLWDPIDETKWERDLLCGVPDLGFLRPSYVTLFKMAAQSVISDFKASATRQPAQQTQHGHHLCVTIHEALDQLTILPTWRTHAVALAAHVQRLALELRGLVTLFDVIQPRVNAPSFVAKETLGVRGAFTSNAGTAQVFHRLGLPVWFIQPLTKQLRVLELVYRPVPVSSILSDKLSLPRLYSGDGDLAGIVQHPGDWPYKMQEEVLKNLLDVRLAPLPRVQESSGAPPAKKAKAGESTDSNLGGAHTGTAQTAGLSQGPDPGKSSRRAHRGKRAAASPQQGPPHPSLCYRPPLACSIPGVWVDVLTAIGTLPAPPNASTYHWPPPFWFESEGEKALRFHHNYVRIRGFCRQRLLDATIGAEPLRIAEWRDALWGNYDVQLSEATKPDLGKKNKDRRDMQQNIRRLFSNTAGLPTYNNTQTAQWGTVTLDITSANAPATRAQILWEVHEVNWRCELRELDAVLTHSREWGTLQRWEREARVCRVWSPQGSGLRVIPRWEQGERSTATWVCPPQGAWHQSVNTLVEFIGVMARWSGLPEELKRVVQGDFTPSEDDFAKLQRSAVDFYVHRFVEIFNRLPTPPAVLPSNWL</sequence>
<accession>A0ABQ8JYJ5</accession>
<reference evidence="2 3" key="1">
    <citation type="journal article" date="2021" name="Environ. Microbiol.">
        <title>Gene family expansions and transcriptome signatures uncover fungal adaptations to wood decay.</title>
        <authorList>
            <person name="Hage H."/>
            <person name="Miyauchi S."/>
            <person name="Viragh M."/>
            <person name="Drula E."/>
            <person name="Min B."/>
            <person name="Chaduli D."/>
            <person name="Navarro D."/>
            <person name="Favel A."/>
            <person name="Norest M."/>
            <person name="Lesage-Meessen L."/>
            <person name="Balint B."/>
            <person name="Merenyi Z."/>
            <person name="de Eugenio L."/>
            <person name="Morin E."/>
            <person name="Martinez A.T."/>
            <person name="Baldrian P."/>
            <person name="Stursova M."/>
            <person name="Martinez M.J."/>
            <person name="Novotny C."/>
            <person name="Magnuson J.K."/>
            <person name="Spatafora J.W."/>
            <person name="Maurice S."/>
            <person name="Pangilinan J."/>
            <person name="Andreopoulos W."/>
            <person name="LaButti K."/>
            <person name="Hundley H."/>
            <person name="Na H."/>
            <person name="Kuo A."/>
            <person name="Barry K."/>
            <person name="Lipzen A."/>
            <person name="Henrissat B."/>
            <person name="Riley R."/>
            <person name="Ahrendt S."/>
            <person name="Nagy L.G."/>
            <person name="Grigoriev I.V."/>
            <person name="Martin F."/>
            <person name="Rosso M.N."/>
        </authorList>
    </citation>
    <scope>NUCLEOTIDE SEQUENCE [LARGE SCALE GENOMIC DNA]</scope>
    <source>
        <strain evidence="2 3">CIRM-BRFM 1785</strain>
    </source>
</reference>
<dbReference type="Proteomes" id="UP000814176">
    <property type="component" value="Unassembled WGS sequence"/>
</dbReference>
<feature type="compositionally biased region" description="Low complexity" evidence="1">
    <location>
        <begin position="315"/>
        <end position="326"/>
    </location>
</feature>
<dbReference type="RefSeq" id="XP_047772727.1">
    <property type="nucleotide sequence ID" value="XM_047921239.1"/>
</dbReference>
<feature type="compositionally biased region" description="Basic residues" evidence="1">
    <location>
        <begin position="336"/>
        <end position="345"/>
    </location>
</feature>
<dbReference type="EMBL" id="JADCUA010000041">
    <property type="protein sequence ID" value="KAH9829233.1"/>
    <property type="molecule type" value="Genomic_DNA"/>
</dbReference>
<name>A0ABQ8JYJ5_9APHY</name>
<evidence type="ECO:0000313" key="2">
    <source>
        <dbReference type="EMBL" id="KAH9829233.1"/>
    </source>
</evidence>
<protein>
    <submittedName>
        <fullName evidence="2">Uncharacterized protein</fullName>
    </submittedName>
</protein>
<gene>
    <name evidence="2" type="ORF">C8Q71DRAFT_718560</name>
</gene>
<keyword evidence="3" id="KW-1185">Reference proteome</keyword>